<evidence type="ECO:0000256" key="2">
    <source>
        <dbReference type="SAM" id="Phobius"/>
    </source>
</evidence>
<dbReference type="AlphaFoldDB" id="A0A1W4X5V4"/>
<dbReference type="KEGG" id="apln:108741250"/>
<reference evidence="4" key="1">
    <citation type="submission" date="2025-08" db="UniProtKB">
        <authorList>
            <consortium name="RefSeq"/>
        </authorList>
    </citation>
    <scope>IDENTIFICATION</scope>
    <source>
        <tissue evidence="4">Entire body</tissue>
    </source>
</reference>
<dbReference type="OrthoDB" id="6779810at2759"/>
<dbReference type="InParanoid" id="A0A1W4X5V4"/>
<organism evidence="3 4">
    <name type="scientific">Agrilus planipennis</name>
    <name type="common">Emerald ash borer</name>
    <name type="synonym">Agrilus marcopoli</name>
    <dbReference type="NCBI Taxonomy" id="224129"/>
    <lineage>
        <taxon>Eukaryota</taxon>
        <taxon>Metazoa</taxon>
        <taxon>Ecdysozoa</taxon>
        <taxon>Arthropoda</taxon>
        <taxon>Hexapoda</taxon>
        <taxon>Insecta</taxon>
        <taxon>Pterygota</taxon>
        <taxon>Neoptera</taxon>
        <taxon>Endopterygota</taxon>
        <taxon>Coleoptera</taxon>
        <taxon>Polyphaga</taxon>
        <taxon>Elateriformia</taxon>
        <taxon>Buprestoidea</taxon>
        <taxon>Buprestidae</taxon>
        <taxon>Agrilinae</taxon>
        <taxon>Agrilus</taxon>
    </lineage>
</organism>
<evidence type="ECO:0000313" key="4">
    <source>
        <dbReference type="RefSeq" id="XP_018331481.1"/>
    </source>
</evidence>
<protein>
    <submittedName>
        <fullName evidence="4">Uncharacterized protein LOC108741250</fullName>
    </submittedName>
</protein>
<feature type="compositionally biased region" description="Gly residues" evidence="1">
    <location>
        <begin position="1"/>
        <end position="13"/>
    </location>
</feature>
<proteinExistence type="predicted"/>
<dbReference type="RefSeq" id="XP_018331481.1">
    <property type="nucleotide sequence ID" value="XM_018475979.1"/>
</dbReference>
<feature type="transmembrane region" description="Helical" evidence="2">
    <location>
        <begin position="83"/>
        <end position="107"/>
    </location>
</feature>
<dbReference type="GeneID" id="108741250"/>
<gene>
    <name evidence="4" type="primary">LOC108741250</name>
</gene>
<keyword evidence="2" id="KW-0812">Transmembrane</keyword>
<dbReference type="STRING" id="224129.A0A1W4X5V4"/>
<feature type="region of interest" description="Disordered" evidence="1">
    <location>
        <begin position="1"/>
        <end position="32"/>
    </location>
</feature>
<accession>A0A1W4X5V4</accession>
<keyword evidence="2" id="KW-0472">Membrane</keyword>
<dbReference type="Proteomes" id="UP000192223">
    <property type="component" value="Unplaced"/>
</dbReference>
<evidence type="ECO:0000256" key="1">
    <source>
        <dbReference type="SAM" id="MobiDB-lite"/>
    </source>
</evidence>
<feature type="transmembrane region" description="Helical" evidence="2">
    <location>
        <begin position="146"/>
        <end position="163"/>
    </location>
</feature>
<name>A0A1W4X5V4_AGRPL</name>
<keyword evidence="3" id="KW-1185">Reference proteome</keyword>
<evidence type="ECO:0000313" key="3">
    <source>
        <dbReference type="Proteomes" id="UP000192223"/>
    </source>
</evidence>
<sequence>MGACSPGGGGAGTGSKSPSLGSKRTSGNGAKCGKDKGQILSILLAIREPIAEYQQKGGLGRYEQVGFLCLLTSIYQQAYQACLAFLTMLCNLLPFIDVFLLVIRFALDRLICIVKTDSVGAAAVGLISLIGQVFVVIMMLGLICMFLLFPVLSLVLAFVYRLLGMN</sequence>
<feature type="transmembrane region" description="Helical" evidence="2">
    <location>
        <begin position="119"/>
        <end position="140"/>
    </location>
</feature>
<keyword evidence="2" id="KW-1133">Transmembrane helix</keyword>